<evidence type="ECO:0000259" key="9">
    <source>
        <dbReference type="Pfam" id="PF25198"/>
    </source>
</evidence>
<evidence type="ECO:0000256" key="5">
    <source>
        <dbReference type="ARBA" id="ARBA00023136"/>
    </source>
</evidence>
<evidence type="ECO:0000256" key="4">
    <source>
        <dbReference type="ARBA" id="ARBA00022729"/>
    </source>
</evidence>
<comment type="subcellular location">
    <subcellularLocation>
        <location evidence="1">Membrane</location>
        <topology evidence="1">Lipid-anchor</topology>
    </subcellularLocation>
</comment>
<keyword evidence="11" id="KW-1185">Reference proteome</keyword>
<comment type="similarity">
    <text evidence="2">Belongs to the GerABKC lipoprotein family.</text>
</comment>
<keyword evidence="3" id="KW-0309">Germination</keyword>
<comment type="caution">
    <text evidence="10">The sequence shown here is derived from an EMBL/GenBank/DDBJ whole genome shotgun (WGS) entry which is preliminary data.</text>
</comment>
<dbReference type="Gene3D" id="3.30.300.210">
    <property type="entry name" value="Nutrient germinant receptor protein C, domain 3"/>
    <property type="match status" value="1"/>
</dbReference>
<dbReference type="NCBIfam" id="TIGR02887">
    <property type="entry name" value="spore_ger_x_C"/>
    <property type="match status" value="1"/>
</dbReference>
<dbReference type="EMBL" id="WHNY01000066">
    <property type="protein sequence ID" value="NOU66934.1"/>
    <property type="molecule type" value="Genomic_DNA"/>
</dbReference>
<evidence type="ECO:0000256" key="1">
    <source>
        <dbReference type="ARBA" id="ARBA00004635"/>
    </source>
</evidence>
<dbReference type="InterPro" id="IPR038501">
    <property type="entry name" value="Spore_GerAC_C_sf"/>
</dbReference>
<dbReference type="InterPro" id="IPR057336">
    <property type="entry name" value="GerAC_N"/>
</dbReference>
<evidence type="ECO:0000256" key="3">
    <source>
        <dbReference type="ARBA" id="ARBA00022544"/>
    </source>
</evidence>
<dbReference type="PANTHER" id="PTHR35789">
    <property type="entry name" value="SPORE GERMINATION PROTEIN B3"/>
    <property type="match status" value="1"/>
</dbReference>
<gene>
    <name evidence="10" type="ORF">GC096_23070</name>
</gene>
<sequence length="410" mass="45816">MRNLRRSVKLLLLSGILILTTGCWNRQEADKIEYVLAAGIDLNDKGQIVLTVLTPVLEAMKPTSGLKGEQKKTLSVVGDTTFEAARSYLQIVGRKLYWSHLQVLLIGEKAARTNVRHYLDFFSSDPELRGTAYIALVKGRALDMLESTPDITAISSNYLKDSIKNTDLDGKSVKVHFTEFARKLAEPTGGQPYTSMLQLLEQADYVKNTVGVKPYQGGGAKQSSLFYTSGTGVFSNGRLVGTLNGTESRGFMWVTGKLKTAIVTVPCPNESNCQISLEIAGEKKGKSKVYYTDGKAVIQLHISVEFNIGDKASSKFKVDSKTISYLEEQLSNTIRNEVHMAFRKVAIDYKSDIFAFGNRLEDRNPKLWKQIKDQWEKEILPEAELDVQVISKLRRTSRTLYSPWVKAEHS</sequence>
<protein>
    <submittedName>
        <fullName evidence="10">Ger(X)C family spore germination protein</fullName>
    </submittedName>
</protein>
<proteinExistence type="inferred from homology"/>
<evidence type="ECO:0000256" key="7">
    <source>
        <dbReference type="ARBA" id="ARBA00023288"/>
    </source>
</evidence>
<keyword evidence="7" id="KW-0449">Lipoprotein</keyword>
<evidence type="ECO:0000313" key="11">
    <source>
        <dbReference type="Proteomes" id="UP000653578"/>
    </source>
</evidence>
<keyword evidence="6" id="KW-0564">Palmitate</keyword>
<organism evidence="10 11">
    <name type="scientific">Paenibacillus plantarum</name>
    <dbReference type="NCBI Taxonomy" id="2654975"/>
    <lineage>
        <taxon>Bacteria</taxon>
        <taxon>Bacillati</taxon>
        <taxon>Bacillota</taxon>
        <taxon>Bacilli</taxon>
        <taxon>Bacillales</taxon>
        <taxon>Paenibacillaceae</taxon>
        <taxon>Paenibacillus</taxon>
    </lineage>
</organism>
<keyword evidence="4" id="KW-0732">Signal</keyword>
<accession>A0ABX1XG91</accession>
<evidence type="ECO:0000256" key="2">
    <source>
        <dbReference type="ARBA" id="ARBA00007886"/>
    </source>
</evidence>
<dbReference type="Pfam" id="PF05504">
    <property type="entry name" value="Spore_GerAC"/>
    <property type="match status" value="1"/>
</dbReference>
<dbReference type="PROSITE" id="PS51257">
    <property type="entry name" value="PROKAR_LIPOPROTEIN"/>
    <property type="match status" value="1"/>
</dbReference>
<feature type="domain" description="Spore germination GerAC-like C-terminal" evidence="8">
    <location>
        <begin position="229"/>
        <end position="396"/>
    </location>
</feature>
<name>A0ABX1XG91_9BACL</name>
<dbReference type="Proteomes" id="UP000653578">
    <property type="component" value="Unassembled WGS sequence"/>
</dbReference>
<keyword evidence="5" id="KW-0472">Membrane</keyword>
<dbReference type="InterPro" id="IPR046953">
    <property type="entry name" value="Spore_GerAC-like_C"/>
</dbReference>
<reference evidence="10 11" key="1">
    <citation type="submission" date="2019-10" db="EMBL/GenBank/DDBJ databases">
        <title>Description of Paenibacillus humi sp. nov.</title>
        <authorList>
            <person name="Carlier A."/>
            <person name="Qi S."/>
        </authorList>
    </citation>
    <scope>NUCLEOTIDE SEQUENCE [LARGE SCALE GENOMIC DNA]</scope>
    <source>
        <strain evidence="10 11">LMG 31461</strain>
    </source>
</reference>
<dbReference type="RefSeq" id="WP_171633566.1">
    <property type="nucleotide sequence ID" value="NZ_WHNY01000066.1"/>
</dbReference>
<dbReference type="PANTHER" id="PTHR35789:SF1">
    <property type="entry name" value="SPORE GERMINATION PROTEIN B3"/>
    <property type="match status" value="1"/>
</dbReference>
<evidence type="ECO:0000256" key="6">
    <source>
        <dbReference type="ARBA" id="ARBA00023139"/>
    </source>
</evidence>
<dbReference type="Pfam" id="PF25198">
    <property type="entry name" value="Spore_GerAC_N"/>
    <property type="match status" value="1"/>
</dbReference>
<evidence type="ECO:0000259" key="8">
    <source>
        <dbReference type="Pfam" id="PF05504"/>
    </source>
</evidence>
<evidence type="ECO:0000313" key="10">
    <source>
        <dbReference type="EMBL" id="NOU66934.1"/>
    </source>
</evidence>
<dbReference type="InterPro" id="IPR008844">
    <property type="entry name" value="Spore_GerAC-like"/>
</dbReference>
<feature type="domain" description="Spore germination protein N-terminal" evidence="9">
    <location>
        <begin position="26"/>
        <end position="198"/>
    </location>
</feature>